<dbReference type="SUPFAM" id="SSF55874">
    <property type="entry name" value="ATPase domain of HSP90 chaperone/DNA topoisomerase II/histidine kinase"/>
    <property type="match status" value="1"/>
</dbReference>
<dbReference type="Gene3D" id="1.10.287.130">
    <property type="match status" value="1"/>
</dbReference>
<dbReference type="InterPro" id="IPR013783">
    <property type="entry name" value="Ig-like_fold"/>
</dbReference>
<dbReference type="Proteomes" id="UP001252186">
    <property type="component" value="Unassembled WGS sequence"/>
</dbReference>
<dbReference type="SMART" id="SM00387">
    <property type="entry name" value="HATPase_c"/>
    <property type="match status" value="1"/>
</dbReference>
<dbReference type="InterPro" id="IPR004358">
    <property type="entry name" value="Sig_transdc_His_kin-like_C"/>
</dbReference>
<evidence type="ECO:0000259" key="10">
    <source>
        <dbReference type="PROSITE" id="PS50110"/>
    </source>
</evidence>
<feature type="domain" description="Response regulatory" evidence="10">
    <location>
        <begin position="1090"/>
        <end position="1205"/>
    </location>
</feature>
<dbReference type="Pfam" id="PF02518">
    <property type="entry name" value="HATPase_c"/>
    <property type="match status" value="1"/>
</dbReference>
<comment type="catalytic activity">
    <reaction evidence="1">
        <text>ATP + protein L-histidine = ADP + protein N-phospho-L-histidine.</text>
        <dbReference type="EC" id="2.7.13.3"/>
    </reaction>
</comment>
<dbReference type="InterPro" id="IPR009057">
    <property type="entry name" value="Homeodomain-like_sf"/>
</dbReference>
<evidence type="ECO:0000259" key="8">
    <source>
        <dbReference type="PROSITE" id="PS01124"/>
    </source>
</evidence>
<evidence type="ECO:0000259" key="9">
    <source>
        <dbReference type="PROSITE" id="PS50109"/>
    </source>
</evidence>
<dbReference type="PROSITE" id="PS50110">
    <property type="entry name" value="RESPONSE_REGULATORY"/>
    <property type="match status" value="1"/>
</dbReference>
<name>A0ABU2Y1E9_9FLAO</name>
<keyword evidence="3 6" id="KW-0597">Phosphoprotein</keyword>
<dbReference type="CDD" id="cd00146">
    <property type="entry name" value="PKD"/>
    <property type="match status" value="1"/>
</dbReference>
<keyword evidence="7" id="KW-0812">Transmembrane</keyword>
<dbReference type="PROSITE" id="PS01124">
    <property type="entry name" value="HTH_ARAC_FAMILY_2"/>
    <property type="match status" value="1"/>
</dbReference>
<comment type="caution">
    <text evidence="11">The sequence shown here is derived from an EMBL/GenBank/DDBJ whole genome shotgun (WGS) entry which is preliminary data.</text>
</comment>
<evidence type="ECO:0000256" key="2">
    <source>
        <dbReference type="ARBA" id="ARBA00012438"/>
    </source>
</evidence>
<dbReference type="SUPFAM" id="SSF52172">
    <property type="entry name" value="CheY-like"/>
    <property type="match status" value="1"/>
</dbReference>
<keyword evidence="5" id="KW-0804">Transcription</keyword>
<dbReference type="CDD" id="cd00082">
    <property type="entry name" value="HisKA"/>
    <property type="match status" value="1"/>
</dbReference>
<feature type="domain" description="HTH araC/xylS-type" evidence="8">
    <location>
        <begin position="1237"/>
        <end position="1335"/>
    </location>
</feature>
<reference evidence="11 12" key="1">
    <citation type="submission" date="2023-09" db="EMBL/GenBank/DDBJ databases">
        <authorList>
            <person name="Rey-Velasco X."/>
        </authorList>
    </citation>
    <scope>NUCLEOTIDE SEQUENCE [LARGE SCALE GENOMIC DNA]</scope>
    <source>
        <strain evidence="11 12">P050</strain>
    </source>
</reference>
<accession>A0ABU2Y1E9</accession>
<evidence type="ECO:0000256" key="1">
    <source>
        <dbReference type="ARBA" id="ARBA00000085"/>
    </source>
</evidence>
<dbReference type="InterPro" id="IPR036890">
    <property type="entry name" value="HATPase_C_sf"/>
</dbReference>
<dbReference type="SUPFAM" id="SSF46689">
    <property type="entry name" value="Homeodomain-like"/>
    <property type="match status" value="1"/>
</dbReference>
<dbReference type="SMART" id="SM00342">
    <property type="entry name" value="HTH_ARAC"/>
    <property type="match status" value="1"/>
</dbReference>
<dbReference type="InterPro" id="IPR005467">
    <property type="entry name" value="His_kinase_dom"/>
</dbReference>
<dbReference type="Gene3D" id="3.30.565.10">
    <property type="entry name" value="Histidine kinase-like ATPase, C-terminal domain"/>
    <property type="match status" value="1"/>
</dbReference>
<organism evidence="11 12">
    <name type="scientific">Urechidicola vernalis</name>
    <dbReference type="NCBI Taxonomy" id="3075600"/>
    <lineage>
        <taxon>Bacteria</taxon>
        <taxon>Pseudomonadati</taxon>
        <taxon>Bacteroidota</taxon>
        <taxon>Flavobacteriia</taxon>
        <taxon>Flavobacteriales</taxon>
        <taxon>Flavobacteriaceae</taxon>
        <taxon>Urechidicola</taxon>
    </lineage>
</organism>
<dbReference type="SMART" id="SM00448">
    <property type="entry name" value="REC"/>
    <property type="match status" value="1"/>
</dbReference>
<dbReference type="SMART" id="SM00388">
    <property type="entry name" value="HisKA"/>
    <property type="match status" value="1"/>
</dbReference>
<gene>
    <name evidence="11" type="ORF">RM519_01120</name>
</gene>
<dbReference type="Pfam" id="PF07494">
    <property type="entry name" value="Reg_prop"/>
    <property type="match status" value="5"/>
</dbReference>
<dbReference type="Pfam" id="PF00072">
    <property type="entry name" value="Response_reg"/>
    <property type="match status" value="1"/>
</dbReference>
<evidence type="ECO:0000256" key="7">
    <source>
        <dbReference type="SAM" id="Phobius"/>
    </source>
</evidence>
<feature type="transmembrane region" description="Helical" evidence="7">
    <location>
        <begin position="769"/>
        <end position="790"/>
    </location>
</feature>
<dbReference type="PANTHER" id="PTHR43547:SF2">
    <property type="entry name" value="HYBRID SIGNAL TRANSDUCTION HISTIDINE KINASE C"/>
    <property type="match status" value="1"/>
</dbReference>
<evidence type="ECO:0000256" key="3">
    <source>
        <dbReference type="ARBA" id="ARBA00022553"/>
    </source>
</evidence>
<keyword evidence="7" id="KW-0472">Membrane</keyword>
<dbReference type="EMBL" id="JAVRHV010000001">
    <property type="protein sequence ID" value="MDT0551832.1"/>
    <property type="molecule type" value="Genomic_DNA"/>
</dbReference>
<dbReference type="Pfam" id="PF00512">
    <property type="entry name" value="HisKA"/>
    <property type="match status" value="1"/>
</dbReference>
<keyword evidence="7" id="KW-1133">Transmembrane helix</keyword>
<protein>
    <recommendedName>
        <fullName evidence="2">histidine kinase</fullName>
        <ecNumber evidence="2">2.7.13.3</ecNumber>
    </recommendedName>
</protein>
<evidence type="ECO:0000256" key="5">
    <source>
        <dbReference type="ARBA" id="ARBA00023163"/>
    </source>
</evidence>
<feature type="modified residue" description="4-aspartylphosphate" evidence="6">
    <location>
        <position position="1138"/>
    </location>
</feature>
<evidence type="ECO:0000313" key="11">
    <source>
        <dbReference type="EMBL" id="MDT0551832.1"/>
    </source>
</evidence>
<keyword evidence="4" id="KW-0805">Transcription regulation</keyword>
<dbReference type="PROSITE" id="PS50109">
    <property type="entry name" value="HIS_KIN"/>
    <property type="match status" value="1"/>
</dbReference>
<dbReference type="Gene3D" id="2.130.10.10">
    <property type="entry name" value="YVTN repeat-like/Quinoprotein amine dehydrogenase"/>
    <property type="match status" value="2"/>
</dbReference>
<dbReference type="InterPro" id="IPR017868">
    <property type="entry name" value="Filamin/ABP280_repeat-like"/>
</dbReference>
<dbReference type="Gene3D" id="1.10.10.60">
    <property type="entry name" value="Homeodomain-like"/>
    <property type="match status" value="1"/>
</dbReference>
<dbReference type="InterPro" id="IPR011006">
    <property type="entry name" value="CheY-like_superfamily"/>
</dbReference>
<dbReference type="InterPro" id="IPR003594">
    <property type="entry name" value="HATPase_dom"/>
</dbReference>
<dbReference type="RefSeq" id="WP_311591639.1">
    <property type="nucleotide sequence ID" value="NZ_JAVRHV010000001.1"/>
</dbReference>
<dbReference type="InterPro" id="IPR036097">
    <property type="entry name" value="HisK_dim/P_sf"/>
</dbReference>
<dbReference type="InterPro" id="IPR001789">
    <property type="entry name" value="Sig_transdc_resp-reg_receiver"/>
</dbReference>
<dbReference type="Gene3D" id="3.40.50.2300">
    <property type="match status" value="1"/>
</dbReference>
<feature type="domain" description="Histidine kinase" evidence="9">
    <location>
        <begin position="827"/>
        <end position="1045"/>
    </location>
</feature>
<dbReference type="Pfam" id="PF12833">
    <property type="entry name" value="HTH_18"/>
    <property type="match status" value="1"/>
</dbReference>
<proteinExistence type="predicted"/>
<dbReference type="PRINTS" id="PR00344">
    <property type="entry name" value="BCTRLSENSOR"/>
</dbReference>
<evidence type="ECO:0000256" key="4">
    <source>
        <dbReference type="ARBA" id="ARBA00023015"/>
    </source>
</evidence>
<dbReference type="Pfam" id="PF07495">
    <property type="entry name" value="Y_Y_Y"/>
    <property type="match status" value="1"/>
</dbReference>
<dbReference type="InterPro" id="IPR003661">
    <property type="entry name" value="HisK_dim/P_dom"/>
</dbReference>
<evidence type="ECO:0000256" key="6">
    <source>
        <dbReference type="PROSITE-ProRule" id="PRU00169"/>
    </source>
</evidence>
<dbReference type="InterPro" id="IPR018060">
    <property type="entry name" value="HTH_AraC"/>
</dbReference>
<sequence>MSFHSLAQGKYEFKNIELPSKFENTRANAILEDSKGFMWFGFDGGLILFNGYKGVEIFYVKSDIESRSFGSISSLIEDSEGKIWIGTSNGQYIYNPKSEKSIYVEDDFINGASVRSLNKTKNDEIIIGSVTGLLIYSIDGVFKELYRHQPSMSESLSNKVIRTSYEDSDGNIWVGTYDQLNLIDRGKKKIDHFKLQSRDVLLNSNNLILSIQPIDSTNDSILAIGTETGLCLFNRYSKDFKQFNHSDTQNSISNNVVKTVQPVGNQLWLGTDLGLNIFDVEENKFTNLFYNYNDSNSISNNVINNIYLDSNRNLWVATDAGVDLIYLKSEAILINQFNNTTTPFRDGIIINGFSESENGDIWFASQQGAFQYSFAKNNFKQFLPPKILHNKVQDVLIGKNGKTWIATSGGLNIYDGKTGKITNHVSKSTGENVLKSNYLTCLAMDSKGSVWLGTANNGVFKVIENENGELDFINFDYNSANVNSLSSTTILDIVIDKNDNIWVGTSSGLNCIYAHNGVVDRFEEGGLEELSSSVNQLFFDAQNNLWAATYNGLIHWNSFNKSFSRVEESLTNFSSAAVIGSMVYFIAQNKFYIYDSASEKLMAVPNHLLGIDNPKQIELMANKNLLVTGKTGFTTFNSNDLNVVPDSTTVRWTNLKIGNEVVKPYKEIDSRFISTNSIDDTESISLNYDENSFQLEFSSLFYSAQSTVEYQYILENYDYEWKTLNDGQYGVSYTQVRPGNYTLKVKASNNQGKFNSVPKELNIKIKPPFYLSIGASFFYLITFIALILIYRRTLLKRERYRNELKLEKLEYQKSEELISLKTRFFTNITHELKTPLTLISSPIDDLLTKDLDSNTLQRLGLVKKNTDRLKKLVNQILDIRKIEAGGEQLLIQKYDITKFCNQIVNQFKVEATKREILLEFNKESESIIIWFDSEKVEKMLFNLLSNAFKFTQNKGTIRVHVKIDDAEKFVLVTVSDNGKGISKEAQETIFDRFNSLSASNYSNQKGTGIGLSLVYEYAALHNGLVEFESVENVGSKFTFSIPLNKEAFELYDIVQEEDLLDNKIQQTDSVDNIEVEIESIEAKNKTGKLKVLIVEDDEDMREFLNLGLNEKYDVLTAEDGKYGFQSSIKHLPDIIVSDLMMPNVDGLRFCKKLREDIRTSHIPFILLTAKGGVDSKIEGIEVGVDDYIQKPFNLDHLLAKMKSLIKQRSDLKKMFANQQKFEPSEVTVNSLDEKFLDELLLTIEKEIDNSALTVKLLSEIMGVSSTNLYRKIKALTGQTATEFIRNIRLKRAGQLLKNKNLNVSEVMYMVGFTHPSYFTKCFKEMYGVSPKAFSK</sequence>
<dbReference type="EC" id="2.7.13.3" evidence="2"/>
<dbReference type="Gene3D" id="2.60.40.10">
    <property type="entry name" value="Immunoglobulins"/>
    <property type="match status" value="1"/>
</dbReference>
<dbReference type="SUPFAM" id="SSF47384">
    <property type="entry name" value="Homodimeric domain of signal transducing histidine kinase"/>
    <property type="match status" value="1"/>
</dbReference>
<dbReference type="PANTHER" id="PTHR43547">
    <property type="entry name" value="TWO-COMPONENT HISTIDINE KINASE"/>
    <property type="match status" value="1"/>
</dbReference>
<evidence type="ECO:0000313" key="12">
    <source>
        <dbReference type="Proteomes" id="UP001252186"/>
    </source>
</evidence>
<dbReference type="PROSITE" id="PS50194">
    <property type="entry name" value="FILAMIN_REPEAT"/>
    <property type="match status" value="1"/>
</dbReference>
<keyword evidence="12" id="KW-1185">Reference proteome</keyword>
<dbReference type="InterPro" id="IPR015943">
    <property type="entry name" value="WD40/YVTN_repeat-like_dom_sf"/>
</dbReference>
<dbReference type="InterPro" id="IPR011110">
    <property type="entry name" value="Reg_prop"/>
</dbReference>
<dbReference type="SUPFAM" id="SSF63829">
    <property type="entry name" value="Calcium-dependent phosphotriesterase"/>
    <property type="match status" value="3"/>
</dbReference>
<dbReference type="InterPro" id="IPR011123">
    <property type="entry name" value="Y_Y_Y"/>
</dbReference>